<keyword evidence="2" id="KW-1185">Reference proteome</keyword>
<feature type="non-terminal residue" evidence="1">
    <location>
        <position position="1"/>
    </location>
</feature>
<evidence type="ECO:0000313" key="1">
    <source>
        <dbReference type="EMBL" id="RDY00328.1"/>
    </source>
</evidence>
<evidence type="ECO:0000313" key="2">
    <source>
        <dbReference type="Proteomes" id="UP000257109"/>
    </source>
</evidence>
<reference evidence="1" key="1">
    <citation type="submission" date="2018-05" db="EMBL/GenBank/DDBJ databases">
        <title>Draft genome of Mucuna pruriens seed.</title>
        <authorList>
            <person name="Nnadi N.E."/>
            <person name="Vos R."/>
            <person name="Hasami M.H."/>
            <person name="Devisetty U.K."/>
            <person name="Aguiy J.C."/>
        </authorList>
    </citation>
    <scope>NUCLEOTIDE SEQUENCE [LARGE SCALE GENOMIC DNA]</scope>
    <source>
        <strain evidence="1">JCA_2017</strain>
    </source>
</reference>
<gene>
    <name evidence="1" type="ORF">CR513_16505</name>
</gene>
<dbReference type="EMBL" id="QJKJ01003027">
    <property type="protein sequence ID" value="RDY00328.1"/>
    <property type="molecule type" value="Genomic_DNA"/>
</dbReference>
<feature type="non-terminal residue" evidence="1">
    <location>
        <position position="108"/>
    </location>
</feature>
<protein>
    <submittedName>
        <fullName evidence="1">Uncharacterized protein</fullName>
    </submittedName>
</protein>
<dbReference type="OrthoDB" id="999762at2759"/>
<organism evidence="1 2">
    <name type="scientific">Mucuna pruriens</name>
    <name type="common">Velvet bean</name>
    <name type="synonym">Dolichos pruriens</name>
    <dbReference type="NCBI Taxonomy" id="157652"/>
    <lineage>
        <taxon>Eukaryota</taxon>
        <taxon>Viridiplantae</taxon>
        <taxon>Streptophyta</taxon>
        <taxon>Embryophyta</taxon>
        <taxon>Tracheophyta</taxon>
        <taxon>Spermatophyta</taxon>
        <taxon>Magnoliopsida</taxon>
        <taxon>eudicotyledons</taxon>
        <taxon>Gunneridae</taxon>
        <taxon>Pentapetalae</taxon>
        <taxon>rosids</taxon>
        <taxon>fabids</taxon>
        <taxon>Fabales</taxon>
        <taxon>Fabaceae</taxon>
        <taxon>Papilionoideae</taxon>
        <taxon>50 kb inversion clade</taxon>
        <taxon>NPAAA clade</taxon>
        <taxon>indigoferoid/millettioid clade</taxon>
        <taxon>Phaseoleae</taxon>
        <taxon>Mucuna</taxon>
    </lineage>
</organism>
<name>A0A371HC18_MUCPR</name>
<dbReference type="AlphaFoldDB" id="A0A371HC18"/>
<sequence>NTQQFGIRGSPTSKIVNEVVVVDNQRLENKITELTSLVRQLAIGQHHSSPTVPTTTSTQTTTTYATYTTKFLRGVRFANTYWSIGHHSESAIVQGFWIDSFSNHSQST</sequence>
<proteinExistence type="predicted"/>
<accession>A0A371HC18</accession>
<comment type="caution">
    <text evidence="1">The sequence shown here is derived from an EMBL/GenBank/DDBJ whole genome shotgun (WGS) entry which is preliminary data.</text>
</comment>
<dbReference type="Proteomes" id="UP000257109">
    <property type="component" value="Unassembled WGS sequence"/>
</dbReference>